<name>A0A0C7R483_PARSO</name>
<evidence type="ECO:0000259" key="1">
    <source>
        <dbReference type="Pfam" id="PF01863"/>
    </source>
</evidence>
<evidence type="ECO:0000313" key="3">
    <source>
        <dbReference type="Proteomes" id="UP000049127"/>
    </source>
</evidence>
<proteinExistence type="predicted"/>
<dbReference type="Pfam" id="PF01863">
    <property type="entry name" value="YgjP-like"/>
    <property type="match status" value="1"/>
</dbReference>
<keyword evidence="2" id="KW-0378">Hydrolase</keyword>
<reference evidence="2 3" key="1">
    <citation type="submission" date="2015-01" db="EMBL/GenBank/DDBJ databases">
        <authorList>
            <person name="Aslett A.Martin."/>
            <person name="De Silva Nishadi"/>
        </authorList>
    </citation>
    <scope>NUCLEOTIDE SEQUENCE [LARGE SCALE GENOMIC DNA]</scope>
    <source>
        <strain evidence="2 3">R28058</strain>
    </source>
</reference>
<sequence>MKISFLHNNKEISFNIIYRKRKTMSLEIKPNGLVNVLAPLGYDKNFIIDSVKNKADWILKNLEELESKNKFERTYEDGDKFMYLGKEYALQVITDKSLIIPSVNLADKNLIVKLNSNNKELIKNTLKIWYSDKTLEIVKDRIDFYKKFFKDRVSSIKIKDQKTRWASCTYKNEILFNLRCSMAPLEVVDYIVVHEMCHMEHRNHSKDFYNAVEKILPDYKTRIKWLKENGIKMNF</sequence>
<dbReference type="PANTHER" id="PTHR30399">
    <property type="entry name" value="UNCHARACTERIZED PROTEIN YGJP"/>
    <property type="match status" value="1"/>
</dbReference>
<evidence type="ECO:0000313" key="2">
    <source>
        <dbReference type="EMBL" id="CEQ04048.1"/>
    </source>
</evidence>
<dbReference type="AlphaFoldDB" id="A0A0C7R483"/>
<dbReference type="RefSeq" id="WP_055338107.1">
    <property type="nucleotide sequence ID" value="NZ_CDNF01000034.1"/>
</dbReference>
<dbReference type="EMBL" id="CEKZ01000003">
    <property type="protein sequence ID" value="CEQ04048.1"/>
    <property type="molecule type" value="Genomic_DNA"/>
</dbReference>
<dbReference type="Gene3D" id="3.30.2010.10">
    <property type="entry name" value="Metalloproteases ('zincins'), catalytic domain"/>
    <property type="match status" value="1"/>
</dbReference>
<protein>
    <submittedName>
        <fullName evidence="2">Putative metal-dependent hydrolase</fullName>
    </submittedName>
</protein>
<accession>A0A0C7R483</accession>
<dbReference type="InterPro" id="IPR002725">
    <property type="entry name" value="YgjP-like_metallopeptidase"/>
</dbReference>
<dbReference type="CDD" id="cd07344">
    <property type="entry name" value="M48_yhfN_like"/>
    <property type="match status" value="1"/>
</dbReference>
<dbReference type="OrthoDB" id="9811177at2"/>
<dbReference type="Proteomes" id="UP000049127">
    <property type="component" value="Unassembled WGS sequence"/>
</dbReference>
<dbReference type="GO" id="GO:0016787">
    <property type="term" value="F:hydrolase activity"/>
    <property type="evidence" value="ECO:0007669"/>
    <property type="project" value="UniProtKB-KW"/>
</dbReference>
<dbReference type="PANTHER" id="PTHR30399:SF1">
    <property type="entry name" value="UTP PYROPHOSPHATASE"/>
    <property type="match status" value="1"/>
</dbReference>
<dbReference type="InterPro" id="IPR053136">
    <property type="entry name" value="UTP_pyrophosphatase-like"/>
</dbReference>
<organism evidence="2 3">
    <name type="scientific">Paraclostridium sordellii</name>
    <name type="common">Clostridium sordellii</name>
    <dbReference type="NCBI Taxonomy" id="1505"/>
    <lineage>
        <taxon>Bacteria</taxon>
        <taxon>Bacillati</taxon>
        <taxon>Bacillota</taxon>
        <taxon>Clostridia</taxon>
        <taxon>Peptostreptococcales</taxon>
        <taxon>Peptostreptococcaceae</taxon>
        <taxon>Paraclostridium</taxon>
    </lineage>
</organism>
<feature type="domain" description="YgjP-like metallopeptidase" evidence="1">
    <location>
        <begin position="22"/>
        <end position="229"/>
    </location>
</feature>
<gene>
    <name evidence="2" type="ORF">R28058_17811</name>
</gene>